<dbReference type="PROSITE" id="PS51384">
    <property type="entry name" value="FAD_FR"/>
    <property type="match status" value="1"/>
</dbReference>
<dbReference type="EMBL" id="JACHBK010000005">
    <property type="protein sequence ID" value="MBB5535949.1"/>
    <property type="molecule type" value="Genomic_DNA"/>
</dbReference>
<dbReference type="GO" id="GO:0016491">
    <property type="term" value="F:oxidoreductase activity"/>
    <property type="evidence" value="ECO:0007669"/>
    <property type="project" value="InterPro"/>
</dbReference>
<dbReference type="Pfam" id="PF08021">
    <property type="entry name" value="FAD_binding_9"/>
    <property type="match status" value="1"/>
</dbReference>
<protein>
    <submittedName>
        <fullName evidence="3">NADPH-dependent ferric siderophore reductase</fullName>
    </submittedName>
</protein>
<dbReference type="PANTHER" id="PTHR30157">
    <property type="entry name" value="FERRIC REDUCTASE, NADPH-DEPENDENT"/>
    <property type="match status" value="1"/>
</dbReference>
<dbReference type="InterPro" id="IPR039261">
    <property type="entry name" value="FNR_nucleotide-bd"/>
</dbReference>
<dbReference type="SUPFAM" id="SSF63380">
    <property type="entry name" value="Riboflavin synthase domain-like"/>
    <property type="match status" value="1"/>
</dbReference>
<comment type="similarity">
    <text evidence="1">Belongs to the SIP oxidoreductase family.</text>
</comment>
<dbReference type="InterPro" id="IPR013113">
    <property type="entry name" value="SIP_FAD-bd"/>
</dbReference>
<feature type="domain" description="FAD-binding FR-type" evidence="2">
    <location>
        <begin position="115"/>
        <end position="239"/>
    </location>
</feature>
<comment type="caution">
    <text evidence="3">The sequence shown here is derived from an EMBL/GenBank/DDBJ whole genome shotgun (WGS) entry which is preliminary data.</text>
</comment>
<dbReference type="RefSeq" id="WP_018324925.1">
    <property type="nucleotide sequence ID" value="NZ_JACHBK010000005.1"/>
</dbReference>
<dbReference type="Pfam" id="PF04954">
    <property type="entry name" value="SIP"/>
    <property type="match status" value="1"/>
</dbReference>
<dbReference type="PANTHER" id="PTHR30157:SF0">
    <property type="entry name" value="NADPH-DEPENDENT FERRIC-CHELATE REDUCTASE"/>
    <property type="match status" value="1"/>
</dbReference>
<dbReference type="Gene3D" id="3.40.50.80">
    <property type="entry name" value="Nucleotide-binding domain of ferredoxin-NADP reductase (FNR) module"/>
    <property type="match status" value="1"/>
</dbReference>
<evidence type="ECO:0000259" key="2">
    <source>
        <dbReference type="PROSITE" id="PS51384"/>
    </source>
</evidence>
<dbReference type="Gene3D" id="3.30.310.50">
    <property type="entry name" value="Alpha-D-phosphohexomutase, C-terminal domain"/>
    <property type="match status" value="1"/>
</dbReference>
<sequence length="364" mass="39886">MRSTDQPADCALPYALQARVEIPDPKSCLRYLCSHMREHGVDVQEDDGVVTVILPNVAGSLRQDGRHVAVDAAAADLDALYFVKMWLQAEFSELMSNPAPPIEWNEGSRNLRLPPSFRTLAVVAVRDVTPRMRRITFRGTGIEHFDTLSALHLQILVNLGDIVAQERRHGVAAARIPENSQVIPVWRRYTVRSVDRARGTIDVDFFLHGSRGPGTSWARKARPGDMAGAAGPSGGGIAKASWYLLAGDETALPAISRILECLPATARGTVAIEVDSDIERQELDCPSGMAVEWIYRKTAATASRRNLLDAVEGADFPPRGDSRFAWVGCEAGMAKKIRSHLHGERALTKSEHLVVAFWHGDGDI</sequence>
<dbReference type="CDD" id="cd06193">
    <property type="entry name" value="siderophore_interacting"/>
    <property type="match status" value="1"/>
</dbReference>
<dbReference type="AlphaFoldDB" id="A0A7W8UAQ0"/>
<keyword evidence="4" id="KW-1185">Reference proteome</keyword>
<dbReference type="Pfam" id="PF09981">
    <property type="entry name" value="DUF2218"/>
    <property type="match status" value="1"/>
</dbReference>
<evidence type="ECO:0000313" key="3">
    <source>
        <dbReference type="EMBL" id="MBB5535949.1"/>
    </source>
</evidence>
<evidence type="ECO:0000313" key="4">
    <source>
        <dbReference type="Proteomes" id="UP000585507"/>
    </source>
</evidence>
<reference evidence="3 4" key="1">
    <citation type="submission" date="2020-08" db="EMBL/GenBank/DDBJ databases">
        <title>Genomic Encyclopedia of Type Strains, Phase IV (KMG-V): Genome sequencing to study the core and pangenomes of soil and plant-associated prokaryotes.</title>
        <authorList>
            <person name="Whitman W."/>
        </authorList>
    </citation>
    <scope>NUCLEOTIDE SEQUENCE [LARGE SCALE GENOMIC DNA]</scope>
    <source>
        <strain evidence="3 4">SEMIA 4084</strain>
    </source>
</reference>
<organism evidence="3 4">
    <name type="scientific">Rhizobium giardinii</name>
    <dbReference type="NCBI Taxonomy" id="56731"/>
    <lineage>
        <taxon>Bacteria</taxon>
        <taxon>Pseudomonadati</taxon>
        <taxon>Pseudomonadota</taxon>
        <taxon>Alphaproteobacteria</taxon>
        <taxon>Hyphomicrobiales</taxon>
        <taxon>Rhizobiaceae</taxon>
        <taxon>Rhizobium/Agrobacterium group</taxon>
        <taxon>Rhizobium</taxon>
    </lineage>
</organism>
<name>A0A7W8UAQ0_9HYPH</name>
<accession>A0A7W8UAQ0</accession>
<dbReference type="InterPro" id="IPR014543">
    <property type="entry name" value="UCP028291"/>
</dbReference>
<dbReference type="Gene3D" id="2.40.30.10">
    <property type="entry name" value="Translation factors"/>
    <property type="match status" value="1"/>
</dbReference>
<dbReference type="InterPro" id="IPR007037">
    <property type="entry name" value="SIP_rossman_dom"/>
</dbReference>
<evidence type="ECO:0000256" key="1">
    <source>
        <dbReference type="ARBA" id="ARBA00035644"/>
    </source>
</evidence>
<proteinExistence type="inferred from homology"/>
<dbReference type="Proteomes" id="UP000585507">
    <property type="component" value="Unassembled WGS sequence"/>
</dbReference>
<dbReference type="InterPro" id="IPR039374">
    <property type="entry name" value="SIP_fam"/>
</dbReference>
<dbReference type="InterPro" id="IPR017927">
    <property type="entry name" value="FAD-bd_FR_type"/>
</dbReference>
<gene>
    <name evidence="3" type="ORF">GGD55_002653</name>
</gene>
<dbReference type="InterPro" id="IPR017938">
    <property type="entry name" value="Riboflavin_synthase-like_b-brl"/>
</dbReference>